<evidence type="ECO:0000256" key="1">
    <source>
        <dbReference type="SAM" id="MobiDB-lite"/>
    </source>
</evidence>
<evidence type="ECO:0000313" key="2">
    <source>
        <dbReference type="EMBL" id="MBP2363362.1"/>
    </source>
</evidence>
<proteinExistence type="predicted"/>
<accession>A0ABS4VHM1</accession>
<comment type="caution">
    <text evidence="2">The sequence shown here is derived from an EMBL/GenBank/DDBJ whole genome shotgun (WGS) entry which is preliminary data.</text>
</comment>
<dbReference type="RefSeq" id="WP_209471401.1">
    <property type="nucleotide sequence ID" value="NZ_BMWJ01000026.1"/>
</dbReference>
<evidence type="ECO:0000313" key="3">
    <source>
        <dbReference type="Proteomes" id="UP001519311"/>
    </source>
</evidence>
<dbReference type="Proteomes" id="UP001519311">
    <property type="component" value="Unassembled WGS sequence"/>
</dbReference>
<feature type="compositionally biased region" description="Basic and acidic residues" evidence="1">
    <location>
        <begin position="68"/>
        <end position="78"/>
    </location>
</feature>
<sequence>MLTFDPTTTSGTALASLFRVWCSLRGTDPEGAVNGGNLTQAVAEHFEALGLDVGGPASQVDAPAGRDTAAEETHPAAR</sequence>
<keyword evidence="3" id="KW-1185">Reference proteome</keyword>
<organism evidence="2 3">
    <name type="scientific">Streptomyces clavifer</name>
    <dbReference type="NCBI Taxonomy" id="68188"/>
    <lineage>
        <taxon>Bacteria</taxon>
        <taxon>Bacillati</taxon>
        <taxon>Actinomycetota</taxon>
        <taxon>Actinomycetes</taxon>
        <taxon>Kitasatosporales</taxon>
        <taxon>Streptomycetaceae</taxon>
        <taxon>Streptomyces</taxon>
    </lineage>
</organism>
<protein>
    <submittedName>
        <fullName evidence="2">Uncharacterized protein</fullName>
    </submittedName>
</protein>
<name>A0ABS4VHM1_9ACTN</name>
<dbReference type="EMBL" id="JAGINS010000002">
    <property type="protein sequence ID" value="MBP2363362.1"/>
    <property type="molecule type" value="Genomic_DNA"/>
</dbReference>
<feature type="region of interest" description="Disordered" evidence="1">
    <location>
        <begin position="54"/>
        <end position="78"/>
    </location>
</feature>
<reference evidence="2 3" key="1">
    <citation type="submission" date="2021-03" db="EMBL/GenBank/DDBJ databases">
        <title>Sequencing the genomes of 1000 actinobacteria strains.</title>
        <authorList>
            <person name="Klenk H.-P."/>
        </authorList>
    </citation>
    <scope>NUCLEOTIDE SEQUENCE [LARGE SCALE GENOMIC DNA]</scope>
    <source>
        <strain evidence="2 3">DSM 40843</strain>
    </source>
</reference>
<gene>
    <name evidence="2" type="ORF">JOF59_005854</name>
</gene>